<dbReference type="GO" id="GO:0000156">
    <property type="term" value="F:phosphorelay response regulator activity"/>
    <property type="evidence" value="ECO:0007669"/>
    <property type="project" value="TreeGrafter"/>
</dbReference>
<dbReference type="Gene3D" id="3.30.565.10">
    <property type="entry name" value="Histidine kinase-like ATPase, C-terminal domain"/>
    <property type="match status" value="1"/>
</dbReference>
<feature type="transmembrane region" description="Helical" evidence="14">
    <location>
        <begin position="58"/>
        <end position="82"/>
    </location>
</feature>
<dbReference type="FunFam" id="1.10.287.130:FF:000107">
    <property type="entry name" value="Sensor histidine kinase YycG"/>
    <property type="match status" value="1"/>
</dbReference>
<dbReference type="EMBL" id="WNKS01000003">
    <property type="protein sequence ID" value="MTV30464.1"/>
    <property type="molecule type" value="Genomic_DNA"/>
</dbReference>
<dbReference type="InterPro" id="IPR045671">
    <property type="entry name" value="NtrY-like_N"/>
</dbReference>
<dbReference type="Gene3D" id="1.10.287.130">
    <property type="match status" value="1"/>
</dbReference>
<dbReference type="EC" id="2.7.13.3" evidence="3"/>
<dbReference type="SUPFAM" id="SSF55874">
    <property type="entry name" value="ATPase domain of HSP90 chaperone/DNA topoisomerase II/histidine kinase"/>
    <property type="match status" value="1"/>
</dbReference>
<dbReference type="InterPro" id="IPR000014">
    <property type="entry name" value="PAS"/>
</dbReference>
<dbReference type="PRINTS" id="PR00344">
    <property type="entry name" value="BCTRLSENSOR"/>
</dbReference>
<dbReference type="Pfam" id="PF00672">
    <property type="entry name" value="HAMP"/>
    <property type="match status" value="1"/>
</dbReference>
<evidence type="ECO:0000313" key="18">
    <source>
        <dbReference type="Proteomes" id="UP000439113"/>
    </source>
</evidence>
<feature type="transmembrane region" description="Helical" evidence="14">
    <location>
        <begin position="94"/>
        <end position="116"/>
    </location>
</feature>
<dbReference type="GO" id="GO:0000155">
    <property type="term" value="F:phosphorelay sensor kinase activity"/>
    <property type="evidence" value="ECO:0007669"/>
    <property type="project" value="InterPro"/>
</dbReference>
<dbReference type="InterPro" id="IPR003594">
    <property type="entry name" value="HATPase_dom"/>
</dbReference>
<comment type="caution">
    <text evidence="17">The sequence shown here is derived from an EMBL/GenBank/DDBJ whole genome shotgun (WGS) entry which is preliminary data.</text>
</comment>
<gene>
    <name evidence="17" type="ORF">GJ654_05595</name>
</gene>
<keyword evidence="11 14" id="KW-1133">Transmembrane helix</keyword>
<keyword evidence="4" id="KW-1003">Cell membrane</keyword>
<dbReference type="Proteomes" id="UP000439113">
    <property type="component" value="Unassembled WGS sequence"/>
</dbReference>
<dbReference type="InterPro" id="IPR017232">
    <property type="entry name" value="NtrY"/>
</dbReference>
<dbReference type="PROSITE" id="PS50109">
    <property type="entry name" value="HIS_KIN"/>
    <property type="match status" value="1"/>
</dbReference>
<evidence type="ECO:0000256" key="9">
    <source>
        <dbReference type="ARBA" id="ARBA00022777"/>
    </source>
</evidence>
<dbReference type="Gene3D" id="3.30.450.20">
    <property type="entry name" value="PAS domain"/>
    <property type="match status" value="1"/>
</dbReference>
<dbReference type="GO" id="GO:0007234">
    <property type="term" value="P:osmosensory signaling via phosphorelay pathway"/>
    <property type="evidence" value="ECO:0007669"/>
    <property type="project" value="TreeGrafter"/>
</dbReference>
<name>A0A6N8DNW8_RHOAC</name>
<dbReference type="SUPFAM" id="SSF47384">
    <property type="entry name" value="Homodimeric domain of signal transducing histidine kinase"/>
    <property type="match status" value="1"/>
</dbReference>
<evidence type="ECO:0000256" key="10">
    <source>
        <dbReference type="ARBA" id="ARBA00022840"/>
    </source>
</evidence>
<reference evidence="17 18" key="1">
    <citation type="submission" date="2019-11" db="EMBL/GenBank/DDBJ databases">
        <title>Whole-genome sequence of a Rhodoblastus acidophilus DSM 142.</title>
        <authorList>
            <person name="Kyndt J.A."/>
            <person name="Meyer T.E."/>
        </authorList>
    </citation>
    <scope>NUCLEOTIDE SEQUENCE [LARGE SCALE GENOMIC DNA]</scope>
    <source>
        <strain evidence="17 18">DSM 142</strain>
    </source>
</reference>
<dbReference type="PANTHER" id="PTHR42878:SF7">
    <property type="entry name" value="SENSOR HISTIDINE KINASE GLRK"/>
    <property type="match status" value="1"/>
</dbReference>
<dbReference type="SMART" id="SM00388">
    <property type="entry name" value="HisKA"/>
    <property type="match status" value="1"/>
</dbReference>
<feature type="domain" description="HAMP" evidence="16">
    <location>
        <begin position="322"/>
        <end position="375"/>
    </location>
</feature>
<protein>
    <recommendedName>
        <fullName evidence="3">histidine kinase</fullName>
        <ecNumber evidence="3">2.7.13.3</ecNumber>
    </recommendedName>
</protein>
<evidence type="ECO:0000256" key="12">
    <source>
        <dbReference type="ARBA" id="ARBA00023012"/>
    </source>
</evidence>
<evidence type="ECO:0000256" key="3">
    <source>
        <dbReference type="ARBA" id="ARBA00012438"/>
    </source>
</evidence>
<comment type="catalytic activity">
    <reaction evidence="1">
        <text>ATP + protein L-histidine = ADP + protein N-phospho-L-histidine.</text>
        <dbReference type="EC" id="2.7.13.3"/>
    </reaction>
</comment>
<dbReference type="GO" id="GO:0030295">
    <property type="term" value="F:protein kinase activator activity"/>
    <property type="evidence" value="ECO:0007669"/>
    <property type="project" value="TreeGrafter"/>
</dbReference>
<dbReference type="InterPro" id="IPR004358">
    <property type="entry name" value="Sig_transdc_His_kin-like_C"/>
</dbReference>
<dbReference type="GO" id="GO:0005524">
    <property type="term" value="F:ATP binding"/>
    <property type="evidence" value="ECO:0007669"/>
    <property type="project" value="UniProtKB-KW"/>
</dbReference>
<dbReference type="InterPro" id="IPR036097">
    <property type="entry name" value="HisK_dim/P_sf"/>
</dbReference>
<evidence type="ECO:0000313" key="17">
    <source>
        <dbReference type="EMBL" id="MTV30464.1"/>
    </source>
</evidence>
<keyword evidence="9" id="KW-0418">Kinase</keyword>
<dbReference type="RefSeq" id="WP_155445117.1">
    <property type="nucleotide sequence ID" value="NZ_JAOQNR010000003.1"/>
</dbReference>
<dbReference type="SUPFAM" id="SSF55785">
    <property type="entry name" value="PYP-like sensor domain (PAS domain)"/>
    <property type="match status" value="1"/>
</dbReference>
<dbReference type="InterPro" id="IPR036890">
    <property type="entry name" value="HATPase_C_sf"/>
</dbReference>
<dbReference type="Gene3D" id="6.10.340.10">
    <property type="match status" value="1"/>
</dbReference>
<dbReference type="SMART" id="SM00091">
    <property type="entry name" value="PAS"/>
    <property type="match status" value="1"/>
</dbReference>
<dbReference type="Pfam" id="PF02518">
    <property type="entry name" value="HATPase_c"/>
    <property type="match status" value="1"/>
</dbReference>
<comment type="subcellular location">
    <subcellularLocation>
        <location evidence="2">Cell membrane</location>
        <topology evidence="2">Multi-pass membrane protein</topology>
    </subcellularLocation>
</comment>
<feature type="domain" description="Histidine kinase" evidence="15">
    <location>
        <begin position="510"/>
        <end position="727"/>
    </location>
</feature>
<dbReference type="InterPro" id="IPR050351">
    <property type="entry name" value="BphY/WalK/GraS-like"/>
</dbReference>
<organism evidence="17 18">
    <name type="scientific">Rhodoblastus acidophilus</name>
    <name type="common">Rhodopseudomonas acidophila</name>
    <dbReference type="NCBI Taxonomy" id="1074"/>
    <lineage>
        <taxon>Bacteria</taxon>
        <taxon>Pseudomonadati</taxon>
        <taxon>Pseudomonadota</taxon>
        <taxon>Alphaproteobacteria</taxon>
        <taxon>Hyphomicrobiales</taxon>
        <taxon>Rhodoblastaceae</taxon>
        <taxon>Rhodoblastus</taxon>
    </lineage>
</organism>
<evidence type="ECO:0000256" key="2">
    <source>
        <dbReference type="ARBA" id="ARBA00004651"/>
    </source>
</evidence>
<dbReference type="GO" id="GO:0005886">
    <property type="term" value="C:plasma membrane"/>
    <property type="evidence" value="ECO:0007669"/>
    <property type="project" value="UniProtKB-SubCell"/>
</dbReference>
<dbReference type="PROSITE" id="PS50885">
    <property type="entry name" value="HAMP"/>
    <property type="match status" value="1"/>
</dbReference>
<dbReference type="CDD" id="cd06225">
    <property type="entry name" value="HAMP"/>
    <property type="match status" value="1"/>
</dbReference>
<evidence type="ECO:0000256" key="8">
    <source>
        <dbReference type="ARBA" id="ARBA00022741"/>
    </source>
</evidence>
<dbReference type="InterPro" id="IPR035965">
    <property type="entry name" value="PAS-like_dom_sf"/>
</dbReference>
<dbReference type="PANTHER" id="PTHR42878">
    <property type="entry name" value="TWO-COMPONENT HISTIDINE KINASE"/>
    <property type="match status" value="1"/>
</dbReference>
<dbReference type="OrthoDB" id="9776727at2"/>
<dbReference type="InterPro" id="IPR003661">
    <property type="entry name" value="HisK_dim/P_dom"/>
</dbReference>
<evidence type="ECO:0000256" key="14">
    <source>
        <dbReference type="SAM" id="Phobius"/>
    </source>
</evidence>
<dbReference type="PIRSF" id="PIRSF037532">
    <property type="entry name" value="STHK_NtrY"/>
    <property type="match status" value="1"/>
</dbReference>
<keyword evidence="12" id="KW-0902">Two-component regulatory system</keyword>
<dbReference type="SMART" id="SM00304">
    <property type="entry name" value="HAMP"/>
    <property type="match status" value="1"/>
</dbReference>
<feature type="transmembrane region" description="Helical" evidence="14">
    <location>
        <begin position="296"/>
        <end position="320"/>
    </location>
</feature>
<evidence type="ECO:0000256" key="4">
    <source>
        <dbReference type="ARBA" id="ARBA00022475"/>
    </source>
</evidence>
<accession>A0A6N8DNW8</accession>
<evidence type="ECO:0000256" key="13">
    <source>
        <dbReference type="ARBA" id="ARBA00023136"/>
    </source>
</evidence>
<evidence type="ECO:0000256" key="6">
    <source>
        <dbReference type="ARBA" id="ARBA00022679"/>
    </source>
</evidence>
<dbReference type="AlphaFoldDB" id="A0A6N8DNW8"/>
<evidence type="ECO:0000256" key="7">
    <source>
        <dbReference type="ARBA" id="ARBA00022692"/>
    </source>
</evidence>
<dbReference type="SMART" id="SM00387">
    <property type="entry name" value="HATPase_c"/>
    <property type="match status" value="1"/>
</dbReference>
<keyword evidence="8" id="KW-0547">Nucleotide-binding</keyword>
<dbReference type="CDD" id="cd00082">
    <property type="entry name" value="HisKA"/>
    <property type="match status" value="1"/>
</dbReference>
<dbReference type="Pfam" id="PF19312">
    <property type="entry name" value="NtrY_N"/>
    <property type="match status" value="1"/>
</dbReference>
<keyword evidence="13 14" id="KW-0472">Membrane</keyword>
<keyword evidence="7 14" id="KW-0812">Transmembrane</keyword>
<evidence type="ECO:0000259" key="15">
    <source>
        <dbReference type="PROSITE" id="PS50109"/>
    </source>
</evidence>
<feature type="transmembrane region" description="Helical" evidence="14">
    <location>
        <begin position="20"/>
        <end position="46"/>
    </location>
</feature>
<keyword evidence="10" id="KW-0067">ATP-binding</keyword>
<evidence type="ECO:0000259" key="16">
    <source>
        <dbReference type="PROSITE" id="PS50885"/>
    </source>
</evidence>
<dbReference type="InterPro" id="IPR005467">
    <property type="entry name" value="His_kinase_dom"/>
</dbReference>
<dbReference type="InterPro" id="IPR003660">
    <property type="entry name" value="HAMP_dom"/>
</dbReference>
<keyword evidence="5" id="KW-0597">Phosphoprotein</keyword>
<proteinExistence type="predicted"/>
<sequence>MIGKGDREEMRKQRRRERRLLPRLGPFIVAFAIFCAVASFLIFAGLTPITPTDEKVTILFLVDFAVLLLLVLLVAFETAILVRAWRAKTAAAGLHIRIVALFAVIAAVPALSMAIVGSVTLDRTLNPAFMRDVRGFIGGATEAADLFKEDQCRSLLQEAQLTAGDLDRGKPMFDADRGLFKEFFSSRAKFLGFTAAALIKRDGTIVEQADVASGRPDPIVKPQPADFDDAAKNEPLCLIPNEGRNFVALRPLPAFSDVFLYASRPINPFTIEFPKQAKALVDLFGVFEAHRHNLQLTFAIMFGLLAAILLLSAVWLGLAFTNLLVAPIRRLIAATDQVTAGNFYVQVPVRAAEGDLAHLGETFNKMTTELRLQQNRLIAANHMLDERRLFTEAVLSGVPVAVLGVGARGDLTVANPSARDLIGDEEGVGKPVAEIMPELEPILDEARGGHARLTQKQMQMTRAGRERIYNVRVAPGPLNRGERTFVATLDDMTDLVTAQRTSAWADVARRIAHEIKNPLTPIQLSAERLKRKYGRVIVNDKDIFDQCTDTIIRQVDDIKRMVDEFSSFSRMPKAQLQDDDLRACIEQVLFLMRVGHPDIEIVDDLPEGSQRMRFDRRLISQALTNVVKNATEGIAATEMEDRPPRIIVSLRLEEGQAIIDVEDNGKGFPRENRARLLEPYMTTRKEGTGLGLPIVQKIFEDHGGGIELLDATSGQGALVRLHFPVHKPSQVNHGA</sequence>
<dbReference type="Pfam" id="PF00512">
    <property type="entry name" value="HisKA"/>
    <property type="match status" value="1"/>
</dbReference>
<evidence type="ECO:0000256" key="11">
    <source>
        <dbReference type="ARBA" id="ARBA00022989"/>
    </source>
</evidence>
<evidence type="ECO:0000256" key="5">
    <source>
        <dbReference type="ARBA" id="ARBA00022553"/>
    </source>
</evidence>
<evidence type="ECO:0000256" key="1">
    <source>
        <dbReference type="ARBA" id="ARBA00000085"/>
    </source>
</evidence>
<dbReference type="SUPFAM" id="SSF158472">
    <property type="entry name" value="HAMP domain-like"/>
    <property type="match status" value="1"/>
</dbReference>
<keyword evidence="6" id="KW-0808">Transferase</keyword>